<feature type="transmembrane region" description="Helical" evidence="1">
    <location>
        <begin position="41"/>
        <end position="63"/>
    </location>
</feature>
<feature type="transmembrane region" description="Helical" evidence="1">
    <location>
        <begin position="12"/>
        <end position="35"/>
    </location>
</feature>
<accession>A0ABT5J2A4</accession>
<proteinExistence type="predicted"/>
<dbReference type="RefSeq" id="WP_272752714.1">
    <property type="nucleotide sequence ID" value="NZ_JAQQLF010000020.1"/>
</dbReference>
<dbReference type="NCBIfam" id="NF033665">
    <property type="entry name" value="PACE_efflu_PCE"/>
    <property type="match status" value="1"/>
</dbReference>
<dbReference type="Proteomes" id="UP001219956">
    <property type="component" value="Unassembled WGS sequence"/>
</dbReference>
<dbReference type="NCBIfam" id="NF033664">
    <property type="entry name" value="PACE_transport"/>
    <property type="match status" value="1"/>
</dbReference>
<keyword evidence="1" id="KW-1133">Transmembrane helix</keyword>
<evidence type="ECO:0000259" key="2">
    <source>
        <dbReference type="Pfam" id="PF05232"/>
    </source>
</evidence>
<protein>
    <submittedName>
        <fullName evidence="3">Multidrug/biocide efflux PACE transporter</fullName>
    </submittedName>
</protein>
<feature type="domain" description="Chlorhexidine efflux transporter" evidence="2">
    <location>
        <begin position="74"/>
        <end position="137"/>
    </location>
</feature>
<comment type="caution">
    <text evidence="3">The sequence shown here is derived from an EMBL/GenBank/DDBJ whole genome shotgun (WGS) entry which is preliminary data.</text>
</comment>
<dbReference type="Pfam" id="PF05232">
    <property type="entry name" value="BTP"/>
    <property type="match status" value="2"/>
</dbReference>
<gene>
    <name evidence="3" type="ORF">PQU95_14765</name>
</gene>
<feature type="transmembrane region" description="Helical" evidence="1">
    <location>
        <begin position="109"/>
        <end position="131"/>
    </location>
</feature>
<keyword evidence="1" id="KW-0472">Membrane</keyword>
<dbReference type="EMBL" id="JAQQLF010000020">
    <property type="protein sequence ID" value="MDC7718473.1"/>
    <property type="molecule type" value="Genomic_DNA"/>
</dbReference>
<keyword evidence="1" id="KW-0812">Transmembrane</keyword>
<feature type="domain" description="Chlorhexidine efflux transporter" evidence="2">
    <location>
        <begin position="6"/>
        <end position="68"/>
    </location>
</feature>
<evidence type="ECO:0000256" key="1">
    <source>
        <dbReference type="SAM" id="Phobius"/>
    </source>
</evidence>
<dbReference type="InterPro" id="IPR058208">
    <property type="entry name" value="PACE"/>
</dbReference>
<evidence type="ECO:0000313" key="4">
    <source>
        <dbReference type="Proteomes" id="UP001219956"/>
    </source>
</evidence>
<sequence length="144" mass="16598">MNPHEKTLPERALHAVLYEVCAMLILVPLGSWLLGHSPAQMGVLAIMLSTIAMSWNVVFGALFERLERARQWQRTVAVRCLHATLFEGGLVFICVPVVAWWMAISYWQALLLDIGILLFFLPYTYVFNWVYDAVRARYLRRGQE</sequence>
<reference evidence="3 4" key="1">
    <citation type="submission" date="2023-01" db="EMBL/GenBank/DDBJ databases">
        <title>Novel species of the genus Vogesella isolated from rivers.</title>
        <authorList>
            <person name="Lu H."/>
        </authorList>
    </citation>
    <scope>NUCLEOTIDE SEQUENCE [LARGE SCALE GENOMIC DNA]</scope>
    <source>
        <strain evidence="3 4">DC21W</strain>
    </source>
</reference>
<keyword evidence="4" id="KW-1185">Reference proteome</keyword>
<feature type="transmembrane region" description="Helical" evidence="1">
    <location>
        <begin position="84"/>
        <end position="103"/>
    </location>
</feature>
<name>A0ABT5J2A4_9NEIS</name>
<organism evidence="3 4">
    <name type="scientific">Vogesella aquatica</name>
    <dbReference type="NCBI Taxonomy" id="2984206"/>
    <lineage>
        <taxon>Bacteria</taxon>
        <taxon>Pseudomonadati</taxon>
        <taxon>Pseudomonadota</taxon>
        <taxon>Betaproteobacteria</taxon>
        <taxon>Neisseriales</taxon>
        <taxon>Chromobacteriaceae</taxon>
        <taxon>Vogesella</taxon>
    </lineage>
</organism>
<evidence type="ECO:0000313" key="3">
    <source>
        <dbReference type="EMBL" id="MDC7718473.1"/>
    </source>
</evidence>
<dbReference type="InterPro" id="IPR007896">
    <property type="entry name" value="BTP_bacteria"/>
</dbReference>